<dbReference type="GO" id="GO:0051539">
    <property type="term" value="F:4 iron, 4 sulfur cluster binding"/>
    <property type="evidence" value="ECO:0007669"/>
    <property type="project" value="UniProtKB-KW"/>
</dbReference>
<reference evidence="6 7" key="1">
    <citation type="journal article" date="2014" name="Int. J. Syst. Evol. Microbiol.">
        <title>Celeribacter indicus sp. nov., a polycyclic aromatic hydrocarbon-degrading bacterium from deep-sea sediment and reclassification of Huaishuia halophila as Celeribacter halophilus comb. nov.</title>
        <authorList>
            <person name="Lai Q."/>
            <person name="Cao J."/>
            <person name="Yuan J."/>
            <person name="Li F."/>
            <person name="Shao Z."/>
        </authorList>
    </citation>
    <scope>NUCLEOTIDE SEQUENCE [LARGE SCALE GENOMIC DNA]</scope>
    <source>
        <strain evidence="6">P73</strain>
    </source>
</reference>
<dbReference type="OrthoDB" id="9777740at2"/>
<evidence type="ECO:0000313" key="6">
    <source>
        <dbReference type="EMBL" id="AJE48724.1"/>
    </source>
</evidence>
<name>A0A0B5E0F4_9RHOB</name>
<protein>
    <submittedName>
        <fullName evidence="6">FAD dependent oxidoreductase</fullName>
    </submittedName>
</protein>
<accession>A0A0B5E0F4</accession>
<keyword evidence="2" id="KW-0479">Metal-binding</keyword>
<dbReference type="Proteomes" id="UP000031521">
    <property type="component" value="Chromosome"/>
</dbReference>
<proteinExistence type="predicted"/>
<dbReference type="PANTHER" id="PTHR43498">
    <property type="entry name" value="FERREDOXIN:COB-COM HETERODISULFIDE REDUCTASE SUBUNIT A"/>
    <property type="match status" value="1"/>
</dbReference>
<evidence type="ECO:0000256" key="1">
    <source>
        <dbReference type="ARBA" id="ARBA00022485"/>
    </source>
</evidence>
<dbReference type="InterPro" id="IPR039650">
    <property type="entry name" value="HdrA-like"/>
</dbReference>
<dbReference type="Pfam" id="PF12831">
    <property type="entry name" value="FAD_oxidored"/>
    <property type="match status" value="1"/>
</dbReference>
<evidence type="ECO:0000256" key="4">
    <source>
        <dbReference type="ARBA" id="ARBA00023004"/>
    </source>
</evidence>
<dbReference type="AlphaFoldDB" id="A0A0B5E0F4"/>
<evidence type="ECO:0000256" key="2">
    <source>
        <dbReference type="ARBA" id="ARBA00022723"/>
    </source>
</evidence>
<keyword evidence="4" id="KW-0408">Iron</keyword>
<gene>
    <name evidence="6" type="ORF">P73_4009</name>
</gene>
<keyword evidence="3" id="KW-0560">Oxidoreductase</keyword>
<evidence type="ECO:0000256" key="5">
    <source>
        <dbReference type="ARBA" id="ARBA00023014"/>
    </source>
</evidence>
<dbReference type="GO" id="GO:0016491">
    <property type="term" value="F:oxidoreductase activity"/>
    <property type="evidence" value="ECO:0007669"/>
    <property type="project" value="UniProtKB-KW"/>
</dbReference>
<keyword evidence="7" id="KW-1185">Reference proteome</keyword>
<dbReference type="GO" id="GO:0046872">
    <property type="term" value="F:metal ion binding"/>
    <property type="evidence" value="ECO:0007669"/>
    <property type="project" value="UniProtKB-KW"/>
</dbReference>
<sequence length="438" mass="46032">MEETPVTPCETSSRYSYDVIVVGGGMAGCAAALAAARSGSNVLLVEQNAFLGGAATAGMVGQFVGWQTRAGRKVVGGVAEDIVTRLRADGGCGELGTFVMSTGHEMNRIEYDAQILKVSLEQMLIEAGVSILFKSFVMAARCDGDRIGAVSVWTAGRPIEASASIFIDASGDMALVTAAGGSFLGLGDDEALQPGTMMFEMAPVDLAEMDAMTRSDRDRVIEAGLRSGALPRAALHYSRVPGADAAWFNISRVSVDPDDPFSVSRGEIEGRRQAVEISRFLKQNMPGCSKARLSALAPQLGIRDTRRVLGDHVITRDEISAGVGYEDTVACGAYPIDVHKPTGTDLTFIEFGEDHHYSIPYRALVPAGFRNVLTAGRGVSATHEAFAALRVMPTAMAMGHAAGAGAALAATSAQGEVRAVSIPELQARLRSENAFLGV</sequence>
<dbReference type="STRING" id="1208324.P73_4009"/>
<dbReference type="Gene3D" id="3.50.50.60">
    <property type="entry name" value="FAD/NAD(P)-binding domain"/>
    <property type="match status" value="1"/>
</dbReference>
<dbReference type="HOGENOM" id="CLU_045820_0_0_5"/>
<organism evidence="6 7">
    <name type="scientific">Celeribacter indicus</name>
    <dbReference type="NCBI Taxonomy" id="1208324"/>
    <lineage>
        <taxon>Bacteria</taxon>
        <taxon>Pseudomonadati</taxon>
        <taxon>Pseudomonadota</taxon>
        <taxon>Alphaproteobacteria</taxon>
        <taxon>Rhodobacterales</taxon>
        <taxon>Roseobacteraceae</taxon>
        <taxon>Celeribacter</taxon>
    </lineage>
</organism>
<evidence type="ECO:0000256" key="3">
    <source>
        <dbReference type="ARBA" id="ARBA00023002"/>
    </source>
</evidence>
<dbReference type="KEGG" id="cid:P73_4009"/>
<keyword evidence="5" id="KW-0411">Iron-sulfur</keyword>
<dbReference type="EMBL" id="CP004393">
    <property type="protein sequence ID" value="AJE48724.1"/>
    <property type="molecule type" value="Genomic_DNA"/>
</dbReference>
<dbReference type="PANTHER" id="PTHR43498:SF1">
    <property type="entry name" value="COB--COM HETERODISULFIDE REDUCTASE IRON-SULFUR SUBUNIT A"/>
    <property type="match status" value="1"/>
</dbReference>
<keyword evidence="1" id="KW-0004">4Fe-4S</keyword>
<evidence type="ECO:0000313" key="7">
    <source>
        <dbReference type="Proteomes" id="UP000031521"/>
    </source>
</evidence>
<dbReference type="InterPro" id="IPR036188">
    <property type="entry name" value="FAD/NAD-bd_sf"/>
</dbReference>
<dbReference type="SUPFAM" id="SSF51905">
    <property type="entry name" value="FAD/NAD(P)-binding domain"/>
    <property type="match status" value="1"/>
</dbReference>